<accession>A0A7X2J379</accession>
<sequence>MLNEYQIVKLETVHPHSEKLAGLLCDTVNQGASIGFIPPLKFQSAKEYWESLNDPSILIWGAETETELIGTIQLQFCTKENGRHRAEVAKLMVHPDHRKKGIARRLLETAERAAAENHISLLVLDTREGDPSNKLYLSHGYQRAGSIPFFAQSAEGDLETTVLYYKVL</sequence>
<dbReference type="PANTHER" id="PTHR43877">
    <property type="entry name" value="AMINOALKYLPHOSPHONATE N-ACETYLTRANSFERASE-RELATED-RELATED"/>
    <property type="match status" value="1"/>
</dbReference>
<evidence type="ECO:0000256" key="2">
    <source>
        <dbReference type="ARBA" id="ARBA00023315"/>
    </source>
</evidence>
<dbReference type="GO" id="GO:0016747">
    <property type="term" value="F:acyltransferase activity, transferring groups other than amino-acyl groups"/>
    <property type="evidence" value="ECO:0007669"/>
    <property type="project" value="InterPro"/>
</dbReference>
<organism evidence="4 5">
    <name type="scientific">Metabacillus lacus</name>
    <dbReference type="NCBI Taxonomy" id="1983721"/>
    <lineage>
        <taxon>Bacteria</taxon>
        <taxon>Bacillati</taxon>
        <taxon>Bacillota</taxon>
        <taxon>Bacilli</taxon>
        <taxon>Bacillales</taxon>
        <taxon>Bacillaceae</taxon>
        <taxon>Metabacillus</taxon>
    </lineage>
</organism>
<gene>
    <name evidence="4" type="ORF">GJU40_16775</name>
</gene>
<dbReference type="CDD" id="cd04301">
    <property type="entry name" value="NAT_SF"/>
    <property type="match status" value="1"/>
</dbReference>
<name>A0A7X2J379_9BACI</name>
<evidence type="ECO:0000259" key="3">
    <source>
        <dbReference type="PROSITE" id="PS51186"/>
    </source>
</evidence>
<dbReference type="AlphaFoldDB" id="A0A7X2J379"/>
<comment type="caution">
    <text evidence="4">The sequence shown here is derived from an EMBL/GenBank/DDBJ whole genome shotgun (WGS) entry which is preliminary data.</text>
</comment>
<reference evidence="4 5" key="1">
    <citation type="submission" date="2019-11" db="EMBL/GenBank/DDBJ databases">
        <title>Bacillus lacus genome.</title>
        <authorList>
            <person name="Allen C.J."/>
            <person name="Newman J.D."/>
        </authorList>
    </citation>
    <scope>NUCLEOTIDE SEQUENCE [LARGE SCALE GENOMIC DNA]</scope>
    <source>
        <strain evidence="4 5">KCTC 33946</strain>
    </source>
</reference>
<evidence type="ECO:0000313" key="5">
    <source>
        <dbReference type="Proteomes" id="UP000448867"/>
    </source>
</evidence>
<protein>
    <submittedName>
        <fullName evidence="4">GNAT family N-acetyltransferase</fullName>
    </submittedName>
</protein>
<evidence type="ECO:0000313" key="4">
    <source>
        <dbReference type="EMBL" id="MRX73798.1"/>
    </source>
</evidence>
<feature type="domain" description="N-acetyltransferase" evidence="3">
    <location>
        <begin position="11"/>
        <end position="168"/>
    </location>
</feature>
<dbReference type="InterPro" id="IPR050832">
    <property type="entry name" value="Bact_Acetyltransf"/>
</dbReference>
<dbReference type="Pfam" id="PF00583">
    <property type="entry name" value="Acetyltransf_1"/>
    <property type="match status" value="1"/>
</dbReference>
<keyword evidence="2" id="KW-0012">Acyltransferase</keyword>
<dbReference type="EMBL" id="WKKI01000046">
    <property type="protein sequence ID" value="MRX73798.1"/>
    <property type="molecule type" value="Genomic_DNA"/>
</dbReference>
<dbReference type="Gene3D" id="3.40.630.30">
    <property type="match status" value="1"/>
</dbReference>
<dbReference type="Proteomes" id="UP000448867">
    <property type="component" value="Unassembled WGS sequence"/>
</dbReference>
<dbReference type="InterPro" id="IPR016181">
    <property type="entry name" value="Acyl_CoA_acyltransferase"/>
</dbReference>
<dbReference type="PROSITE" id="PS51186">
    <property type="entry name" value="GNAT"/>
    <property type="match status" value="1"/>
</dbReference>
<dbReference type="OrthoDB" id="3389160at2"/>
<keyword evidence="1 4" id="KW-0808">Transferase</keyword>
<evidence type="ECO:0000256" key="1">
    <source>
        <dbReference type="ARBA" id="ARBA00022679"/>
    </source>
</evidence>
<dbReference type="InterPro" id="IPR000182">
    <property type="entry name" value="GNAT_dom"/>
</dbReference>
<dbReference type="SUPFAM" id="SSF55729">
    <property type="entry name" value="Acyl-CoA N-acyltransferases (Nat)"/>
    <property type="match status" value="1"/>
</dbReference>
<dbReference type="RefSeq" id="WP_154309259.1">
    <property type="nucleotide sequence ID" value="NZ_WKKI01000046.1"/>
</dbReference>
<proteinExistence type="predicted"/>
<keyword evidence="5" id="KW-1185">Reference proteome</keyword>